<dbReference type="Proteomes" id="UP000019141">
    <property type="component" value="Unassembled WGS sequence"/>
</dbReference>
<reference evidence="1 2" key="1">
    <citation type="journal article" date="2014" name="Nature">
        <title>An environmental bacterial taxon with a large and distinct metabolic repertoire.</title>
        <authorList>
            <person name="Wilson M.C."/>
            <person name="Mori T."/>
            <person name="Ruckert C."/>
            <person name="Uria A.R."/>
            <person name="Helf M.J."/>
            <person name="Takada K."/>
            <person name="Gernert C."/>
            <person name="Steffens U.A."/>
            <person name="Heycke N."/>
            <person name="Schmitt S."/>
            <person name="Rinke C."/>
            <person name="Helfrich E.J."/>
            <person name="Brachmann A.O."/>
            <person name="Gurgui C."/>
            <person name="Wakimoto T."/>
            <person name="Kracht M."/>
            <person name="Crusemann M."/>
            <person name="Hentschel U."/>
            <person name="Abe I."/>
            <person name="Matsunaga S."/>
            <person name="Kalinowski J."/>
            <person name="Takeyama H."/>
            <person name="Piel J."/>
        </authorList>
    </citation>
    <scope>NUCLEOTIDE SEQUENCE [LARGE SCALE GENOMIC DNA]</scope>
    <source>
        <strain evidence="2">TSY1</strain>
    </source>
</reference>
<comment type="caution">
    <text evidence="1">The sequence shown here is derived from an EMBL/GenBank/DDBJ whole genome shotgun (WGS) entry which is preliminary data.</text>
</comment>
<keyword evidence="2" id="KW-1185">Reference proteome</keyword>
<organism evidence="1 2">
    <name type="scientific">Entotheonella factor</name>
    <dbReference type="NCBI Taxonomy" id="1429438"/>
    <lineage>
        <taxon>Bacteria</taxon>
        <taxon>Pseudomonadati</taxon>
        <taxon>Nitrospinota/Tectimicrobiota group</taxon>
        <taxon>Candidatus Tectimicrobiota</taxon>
        <taxon>Candidatus Entotheonellia</taxon>
        <taxon>Candidatus Entotheonellales</taxon>
        <taxon>Candidatus Entotheonellaceae</taxon>
        <taxon>Candidatus Entotheonella</taxon>
    </lineage>
</organism>
<proteinExistence type="predicted"/>
<name>W4LFM5_ENTF1</name>
<evidence type="ECO:0000313" key="1">
    <source>
        <dbReference type="EMBL" id="ETW96709.1"/>
    </source>
</evidence>
<dbReference type="AlphaFoldDB" id="W4LFM5"/>
<accession>W4LFM5</accession>
<gene>
    <name evidence="1" type="ORF">ETSY1_25485</name>
</gene>
<dbReference type="HOGENOM" id="CLU_2804422_0_0_7"/>
<evidence type="ECO:0008006" key="3">
    <source>
        <dbReference type="Google" id="ProtNLM"/>
    </source>
</evidence>
<dbReference type="EMBL" id="AZHW01000754">
    <property type="protein sequence ID" value="ETW96709.1"/>
    <property type="molecule type" value="Genomic_DNA"/>
</dbReference>
<evidence type="ECO:0000313" key="2">
    <source>
        <dbReference type="Proteomes" id="UP000019141"/>
    </source>
</evidence>
<protein>
    <recommendedName>
        <fullName evidence="3">Cytotoxic translational repressor of toxin-antitoxin stability system</fullName>
    </recommendedName>
</protein>
<sequence length="67" mass="7836">MYLPANVELRRMLQSLVKDPRPGWATRVEGKKERYEFEAFGVWVQYEIDETGMETVITATMIEQPSL</sequence>